<organism evidence="1 2">
    <name type="scientific">Bacillus thuringiensis</name>
    <dbReference type="NCBI Taxonomy" id="1428"/>
    <lineage>
        <taxon>Bacteria</taxon>
        <taxon>Bacillati</taxon>
        <taxon>Bacillota</taxon>
        <taxon>Bacilli</taxon>
        <taxon>Bacillales</taxon>
        <taxon>Bacillaceae</taxon>
        <taxon>Bacillus</taxon>
        <taxon>Bacillus cereus group</taxon>
    </lineage>
</organism>
<comment type="caution">
    <text evidence="1">The sequence shown here is derived from an EMBL/GenBank/DDBJ whole genome shotgun (WGS) entry which is preliminary data.</text>
</comment>
<evidence type="ECO:0000313" key="1">
    <source>
        <dbReference type="EMBL" id="PEA88299.1"/>
    </source>
</evidence>
<dbReference type="AlphaFoldDB" id="A0A9X6TLM4"/>
<reference evidence="1 2" key="1">
    <citation type="submission" date="2017-09" db="EMBL/GenBank/DDBJ databases">
        <title>Large-scale bioinformatics analysis of Bacillus genomes uncovers conserved roles of natural products in bacterial physiology.</title>
        <authorList>
            <consortium name="Agbiome Team Llc"/>
            <person name="Bleich R.M."/>
            <person name="Grubbs K.J."/>
            <person name="Santa Maria K.C."/>
            <person name="Allen S.E."/>
            <person name="Farag S."/>
            <person name="Shank E.A."/>
            <person name="Bowers A."/>
        </authorList>
    </citation>
    <scope>NUCLEOTIDE SEQUENCE [LARGE SCALE GENOMIC DNA]</scope>
    <source>
        <strain evidence="1 2">AFS089089</strain>
    </source>
</reference>
<gene>
    <name evidence="1" type="ORF">CON71_19765</name>
</gene>
<dbReference type="Proteomes" id="UP000220702">
    <property type="component" value="Unassembled WGS sequence"/>
</dbReference>
<name>A0A9X6TLM4_BACTU</name>
<proteinExistence type="predicted"/>
<dbReference type="EMBL" id="NVNL01000031">
    <property type="protein sequence ID" value="PEA88299.1"/>
    <property type="molecule type" value="Genomic_DNA"/>
</dbReference>
<protein>
    <submittedName>
        <fullName evidence="1">Uncharacterized protein</fullName>
    </submittedName>
</protein>
<dbReference type="RefSeq" id="WP_098902181.1">
    <property type="nucleotide sequence ID" value="NZ_NVNL01000031.1"/>
</dbReference>
<sequence>MALYPKNKIDIFSINMKDNDTIKINILDELNWNDQEKDASLLLKKLNECVTFVESKEMYQKIPDIVGKNKFVIQIFTKFESSEYRNDFYEIVEDLLLDKGYELKVYQPNQLYRKFA</sequence>
<dbReference type="Pfam" id="PF20212">
    <property type="entry name" value="DUF6572"/>
    <property type="match status" value="1"/>
</dbReference>
<evidence type="ECO:0000313" key="2">
    <source>
        <dbReference type="Proteomes" id="UP000220702"/>
    </source>
</evidence>
<accession>A0A9X6TLM4</accession>
<dbReference type="InterPro" id="IPR046702">
    <property type="entry name" value="DUF6572"/>
</dbReference>